<dbReference type="InterPro" id="IPR036922">
    <property type="entry name" value="Rieske_2Fe-2S_sf"/>
</dbReference>
<dbReference type="STRING" id="397948.Cmaq_1270"/>
<evidence type="ECO:0000313" key="6">
    <source>
        <dbReference type="EMBL" id="ABW02097.1"/>
    </source>
</evidence>
<dbReference type="GO" id="GO:0051537">
    <property type="term" value="F:2 iron, 2 sulfur cluster binding"/>
    <property type="evidence" value="ECO:0007669"/>
    <property type="project" value="UniProtKB-KW"/>
</dbReference>
<proteinExistence type="predicted"/>
<keyword evidence="7" id="KW-1185">Reference proteome</keyword>
<dbReference type="OrthoDB" id="6837at2157"/>
<feature type="domain" description="Rieske" evidence="5">
    <location>
        <begin position="1"/>
        <end position="92"/>
    </location>
</feature>
<gene>
    <name evidence="6" type="ordered locus">Cmaq_1270</name>
</gene>
<dbReference type="KEGG" id="cma:Cmaq_1270"/>
<evidence type="ECO:0000256" key="1">
    <source>
        <dbReference type="ARBA" id="ARBA00022714"/>
    </source>
</evidence>
<keyword evidence="1" id="KW-0001">2Fe-2S</keyword>
<dbReference type="HOGENOM" id="CLU_180514_0_0_2"/>
<protein>
    <submittedName>
        <fullName evidence="6">Rieske (2Fe-2S) domain protein</fullName>
    </submittedName>
</protein>
<organism evidence="6 7">
    <name type="scientific">Caldivirga maquilingensis (strain ATCC 700844 / DSM 13496 / JCM 10307 / IC-167)</name>
    <dbReference type="NCBI Taxonomy" id="397948"/>
    <lineage>
        <taxon>Archaea</taxon>
        <taxon>Thermoproteota</taxon>
        <taxon>Thermoprotei</taxon>
        <taxon>Thermoproteales</taxon>
        <taxon>Thermoproteaceae</taxon>
        <taxon>Caldivirga</taxon>
    </lineage>
</organism>
<evidence type="ECO:0000256" key="3">
    <source>
        <dbReference type="ARBA" id="ARBA00023004"/>
    </source>
</evidence>
<dbReference type="EMBL" id="CP000852">
    <property type="protein sequence ID" value="ABW02097.1"/>
    <property type="molecule type" value="Genomic_DNA"/>
</dbReference>
<evidence type="ECO:0000256" key="4">
    <source>
        <dbReference type="ARBA" id="ARBA00023014"/>
    </source>
</evidence>
<dbReference type="Proteomes" id="UP000001137">
    <property type="component" value="Chromosome"/>
</dbReference>
<dbReference type="InterPro" id="IPR017941">
    <property type="entry name" value="Rieske_2Fe-2S"/>
</dbReference>
<evidence type="ECO:0000259" key="5">
    <source>
        <dbReference type="PROSITE" id="PS51296"/>
    </source>
</evidence>
<sequence length="106" mass="11871">MSLRVIEVNGYPIMVFEWNGESFAYLAGCPHKRRPILANGYVLNDHYLTCPFHGAVFDLLTGELVKPPNSKTPCPSDCRLVKAILSNDLNSVKFLGDPFKPELPHK</sequence>
<keyword evidence="4" id="KW-0411">Iron-sulfur</keyword>
<dbReference type="Pfam" id="PF00355">
    <property type="entry name" value="Rieske"/>
    <property type="match status" value="1"/>
</dbReference>
<dbReference type="SUPFAM" id="SSF50022">
    <property type="entry name" value="ISP domain"/>
    <property type="match status" value="1"/>
</dbReference>
<evidence type="ECO:0000256" key="2">
    <source>
        <dbReference type="ARBA" id="ARBA00022723"/>
    </source>
</evidence>
<dbReference type="AlphaFoldDB" id="A8ME91"/>
<dbReference type="RefSeq" id="WP_012186316.1">
    <property type="nucleotide sequence ID" value="NC_009954.1"/>
</dbReference>
<dbReference type="GeneID" id="5708815"/>
<dbReference type="eggNOG" id="arCOG02855">
    <property type="taxonomic scope" value="Archaea"/>
</dbReference>
<dbReference type="PROSITE" id="PS51296">
    <property type="entry name" value="RIESKE"/>
    <property type="match status" value="1"/>
</dbReference>
<dbReference type="Gene3D" id="2.102.10.10">
    <property type="entry name" value="Rieske [2Fe-2S] iron-sulphur domain"/>
    <property type="match status" value="1"/>
</dbReference>
<name>A8ME91_CALMQ</name>
<reference evidence="6 7" key="1">
    <citation type="submission" date="2007-10" db="EMBL/GenBank/DDBJ databases">
        <title>Complete sequence of Caldivirga maquilingensis IC-167.</title>
        <authorList>
            <consortium name="US DOE Joint Genome Institute"/>
            <person name="Copeland A."/>
            <person name="Lucas S."/>
            <person name="Lapidus A."/>
            <person name="Barry K."/>
            <person name="Glavina del Rio T."/>
            <person name="Dalin E."/>
            <person name="Tice H."/>
            <person name="Pitluck S."/>
            <person name="Saunders E."/>
            <person name="Brettin T."/>
            <person name="Bruce D."/>
            <person name="Detter J.C."/>
            <person name="Han C."/>
            <person name="Schmutz J."/>
            <person name="Larimer F."/>
            <person name="Land M."/>
            <person name="Hauser L."/>
            <person name="Kyrpides N."/>
            <person name="Ivanova N."/>
            <person name="Biddle J.F."/>
            <person name="Zhang Z."/>
            <person name="Fitz-Gibbon S.T."/>
            <person name="Lowe T.M."/>
            <person name="Saltikov C."/>
            <person name="House C.H."/>
            <person name="Richardson P."/>
        </authorList>
    </citation>
    <scope>NUCLEOTIDE SEQUENCE [LARGE SCALE GENOMIC DNA]</scope>
    <source>
        <strain evidence="7">ATCC 700844 / DSM 13496 / JCM 10307 / IC-167</strain>
    </source>
</reference>
<keyword evidence="2" id="KW-0479">Metal-binding</keyword>
<dbReference type="GO" id="GO:0046872">
    <property type="term" value="F:metal ion binding"/>
    <property type="evidence" value="ECO:0007669"/>
    <property type="project" value="UniProtKB-KW"/>
</dbReference>
<keyword evidence="3" id="KW-0408">Iron</keyword>
<accession>A8ME91</accession>
<evidence type="ECO:0000313" key="7">
    <source>
        <dbReference type="Proteomes" id="UP000001137"/>
    </source>
</evidence>